<evidence type="ECO:0000313" key="1">
    <source>
        <dbReference type="EMBL" id="GEM88683.1"/>
    </source>
</evidence>
<proteinExistence type="predicted"/>
<gene>
    <name evidence="1" type="ORF">ODE01S_01170</name>
</gene>
<dbReference type="OrthoDB" id="26133at2"/>
<comment type="caution">
    <text evidence="1">The sequence shown here is derived from an EMBL/GenBank/DDBJ whole genome shotgun (WGS) entry which is preliminary data.</text>
</comment>
<name>A0A511RGA4_9DEIN</name>
<evidence type="ECO:0008006" key="3">
    <source>
        <dbReference type="Google" id="ProtNLM"/>
    </source>
</evidence>
<accession>A0A511RGA4</accession>
<dbReference type="Proteomes" id="UP000321827">
    <property type="component" value="Unassembled WGS sequence"/>
</dbReference>
<sequence>MEALSVECPVCSEPLLLEAEVLDRLDEGSLLECEVCGAVVEVALLEPLTLRVVQAGEGFFVDCPRCETPIEVEGEGPLTCPECGFTFKPDWGDVEEEEL</sequence>
<dbReference type="AlphaFoldDB" id="A0A511RGA4"/>
<reference evidence="1 2" key="1">
    <citation type="submission" date="2019-07" db="EMBL/GenBank/DDBJ databases">
        <title>Whole genome shotgun sequence of Oceanithermus desulfurans NBRC 100063.</title>
        <authorList>
            <person name="Hosoyama A."/>
            <person name="Uohara A."/>
            <person name="Ohji S."/>
            <person name="Ichikawa N."/>
        </authorList>
    </citation>
    <scope>NUCLEOTIDE SEQUENCE [LARGE SCALE GENOMIC DNA]</scope>
    <source>
        <strain evidence="1 2">NBRC 100063</strain>
    </source>
</reference>
<dbReference type="RefSeq" id="WP_147144815.1">
    <property type="nucleotide sequence ID" value="NZ_BJXN01000001.1"/>
</dbReference>
<dbReference type="Gene3D" id="2.20.28.160">
    <property type="match status" value="1"/>
</dbReference>
<evidence type="ECO:0000313" key="2">
    <source>
        <dbReference type="Proteomes" id="UP000321827"/>
    </source>
</evidence>
<protein>
    <recommendedName>
        <fullName evidence="3">Paraquat-inducible protein A</fullName>
    </recommendedName>
</protein>
<dbReference type="EMBL" id="BJXN01000001">
    <property type="protein sequence ID" value="GEM88683.1"/>
    <property type="molecule type" value="Genomic_DNA"/>
</dbReference>
<organism evidence="1 2">
    <name type="scientific">Oceanithermus desulfurans NBRC 100063</name>
    <dbReference type="NCBI Taxonomy" id="1227550"/>
    <lineage>
        <taxon>Bacteria</taxon>
        <taxon>Thermotogati</taxon>
        <taxon>Deinococcota</taxon>
        <taxon>Deinococci</taxon>
        <taxon>Thermales</taxon>
        <taxon>Thermaceae</taxon>
        <taxon>Oceanithermus</taxon>
    </lineage>
</organism>